<reference evidence="2 3" key="1">
    <citation type="submission" date="2024-01" db="EMBL/GenBank/DDBJ databases">
        <title>The complete chloroplast genome sequence of Lithospermum erythrorhizon: insights into the phylogenetic relationship among Boraginaceae species and the maternal lineages of purple gromwells.</title>
        <authorList>
            <person name="Okada T."/>
            <person name="Watanabe K."/>
        </authorList>
    </citation>
    <scope>NUCLEOTIDE SEQUENCE [LARGE SCALE GENOMIC DNA]</scope>
</reference>
<protein>
    <submittedName>
        <fullName evidence="2">Uncharacterized protein</fullName>
    </submittedName>
</protein>
<evidence type="ECO:0000256" key="1">
    <source>
        <dbReference type="SAM" id="MobiDB-lite"/>
    </source>
</evidence>
<dbReference type="EMBL" id="BAABME010009526">
    <property type="protein sequence ID" value="GAA0175324.1"/>
    <property type="molecule type" value="Genomic_DNA"/>
</dbReference>
<evidence type="ECO:0000313" key="2">
    <source>
        <dbReference type="EMBL" id="GAA0175324.1"/>
    </source>
</evidence>
<keyword evidence="3" id="KW-1185">Reference proteome</keyword>
<feature type="region of interest" description="Disordered" evidence="1">
    <location>
        <begin position="39"/>
        <end position="74"/>
    </location>
</feature>
<dbReference type="AlphaFoldDB" id="A0AAV3RG14"/>
<proteinExistence type="predicted"/>
<organism evidence="2 3">
    <name type="scientific">Lithospermum erythrorhizon</name>
    <name type="common">Purple gromwell</name>
    <name type="synonym">Lithospermum officinale var. erythrorhizon</name>
    <dbReference type="NCBI Taxonomy" id="34254"/>
    <lineage>
        <taxon>Eukaryota</taxon>
        <taxon>Viridiplantae</taxon>
        <taxon>Streptophyta</taxon>
        <taxon>Embryophyta</taxon>
        <taxon>Tracheophyta</taxon>
        <taxon>Spermatophyta</taxon>
        <taxon>Magnoliopsida</taxon>
        <taxon>eudicotyledons</taxon>
        <taxon>Gunneridae</taxon>
        <taxon>Pentapetalae</taxon>
        <taxon>asterids</taxon>
        <taxon>lamiids</taxon>
        <taxon>Boraginales</taxon>
        <taxon>Boraginaceae</taxon>
        <taxon>Boraginoideae</taxon>
        <taxon>Lithospermeae</taxon>
        <taxon>Lithospermum</taxon>
    </lineage>
</organism>
<evidence type="ECO:0000313" key="3">
    <source>
        <dbReference type="Proteomes" id="UP001454036"/>
    </source>
</evidence>
<sequence length="74" mass="7533">MCTKPREAKPDTPAGRGVLEVPVLQLSPIGEDDFGVLGHCTAESGEQQGGGSVGKNKKKGKGNGRAVVPPPKPA</sequence>
<comment type="caution">
    <text evidence="2">The sequence shown here is derived from an EMBL/GenBank/DDBJ whole genome shotgun (WGS) entry which is preliminary data.</text>
</comment>
<gene>
    <name evidence="2" type="ORF">LIER_28514</name>
</gene>
<accession>A0AAV3RG14</accession>
<name>A0AAV3RG14_LITER</name>
<dbReference type="Proteomes" id="UP001454036">
    <property type="component" value="Unassembled WGS sequence"/>
</dbReference>